<comment type="caution">
    <text evidence="2">The sequence shown here is derived from an EMBL/GenBank/DDBJ whole genome shotgun (WGS) entry which is preliminary data.</text>
</comment>
<evidence type="ECO:0008006" key="4">
    <source>
        <dbReference type="Google" id="ProtNLM"/>
    </source>
</evidence>
<dbReference type="RefSeq" id="WP_330815346.1">
    <property type="nucleotide sequence ID" value="NZ_JAZBJO010000044.1"/>
</dbReference>
<keyword evidence="3" id="KW-1185">Reference proteome</keyword>
<evidence type="ECO:0000313" key="2">
    <source>
        <dbReference type="EMBL" id="MEE4598191.1"/>
    </source>
</evidence>
<dbReference type="Proteomes" id="UP001354709">
    <property type="component" value="Unassembled WGS sequence"/>
</dbReference>
<organism evidence="2 3">
    <name type="scientific">Streptomyces asiaticus subsp. ignotus</name>
    <dbReference type="NCBI Taxonomy" id="3098222"/>
    <lineage>
        <taxon>Bacteria</taxon>
        <taxon>Bacillati</taxon>
        <taxon>Actinomycetota</taxon>
        <taxon>Actinomycetes</taxon>
        <taxon>Kitasatosporales</taxon>
        <taxon>Streptomycetaceae</taxon>
        <taxon>Streptomyces</taxon>
        <taxon>Streptomyces violaceusniger group</taxon>
    </lineage>
</organism>
<dbReference type="EMBL" id="JAZBJO010000044">
    <property type="protein sequence ID" value="MEE4598191.1"/>
    <property type="molecule type" value="Genomic_DNA"/>
</dbReference>
<evidence type="ECO:0000256" key="1">
    <source>
        <dbReference type="SAM" id="MobiDB-lite"/>
    </source>
</evidence>
<reference evidence="2 3" key="1">
    <citation type="submission" date="2023-11" db="EMBL/GenBank/DDBJ databases">
        <title>30 novel species of actinomycetes from the DSMZ collection.</title>
        <authorList>
            <person name="Nouioui I."/>
        </authorList>
    </citation>
    <scope>NUCLEOTIDE SEQUENCE [LARGE SCALE GENOMIC DNA]</scope>
    <source>
        <strain evidence="2 3">DSM 41524</strain>
    </source>
</reference>
<protein>
    <recommendedName>
        <fullName evidence="4">Small CPxCG-related zinc finger protein</fullName>
    </recommendedName>
</protein>
<gene>
    <name evidence="2" type="ORF">V2J94_41210</name>
</gene>
<feature type="region of interest" description="Disordered" evidence="1">
    <location>
        <begin position="1"/>
        <end position="32"/>
    </location>
</feature>
<sequence length="78" mass="8561">MDSIGDWYAASDRPGGDPSWAPNYYPSEDDEPIEYLREPDGAVTADQSCAEDPLACEGCGHTHPESLDENRLCPYCAH</sequence>
<accession>A0ABU7Q9X1</accession>
<proteinExistence type="predicted"/>
<evidence type="ECO:0000313" key="3">
    <source>
        <dbReference type="Proteomes" id="UP001354709"/>
    </source>
</evidence>
<name>A0ABU7Q9X1_9ACTN</name>